<dbReference type="EMBL" id="KQ425191">
    <property type="protein sequence ID" value="KOF69794.1"/>
    <property type="molecule type" value="Genomic_DNA"/>
</dbReference>
<evidence type="ECO:0000256" key="1">
    <source>
        <dbReference type="SAM" id="Phobius"/>
    </source>
</evidence>
<reference evidence="2" key="1">
    <citation type="submission" date="2015-07" db="EMBL/GenBank/DDBJ databases">
        <title>MeaNS - Measles Nucleotide Surveillance Program.</title>
        <authorList>
            <person name="Tran T."/>
            <person name="Druce J."/>
        </authorList>
    </citation>
    <scope>NUCLEOTIDE SEQUENCE</scope>
    <source>
        <strain evidence="2">UCB-OBI-ISO-001</strain>
        <tissue evidence="2">Gonad</tissue>
    </source>
</reference>
<proteinExistence type="predicted"/>
<keyword evidence="1" id="KW-1133">Transmembrane helix</keyword>
<keyword evidence="1" id="KW-0812">Transmembrane</keyword>
<dbReference type="AlphaFoldDB" id="A0A0L8FYY9"/>
<accession>A0A0L8FYY9</accession>
<feature type="transmembrane region" description="Helical" evidence="1">
    <location>
        <begin position="12"/>
        <end position="37"/>
    </location>
</feature>
<evidence type="ECO:0000313" key="2">
    <source>
        <dbReference type="EMBL" id="KOF69794.1"/>
    </source>
</evidence>
<name>A0A0L8FYY9_OCTBM</name>
<sequence>MYSISVFWDFFAVYTTDAFTCSVFFLTHTLVHSYIFFPFRENKLSDFYIA</sequence>
<protein>
    <submittedName>
        <fullName evidence="2">Uncharacterized protein</fullName>
    </submittedName>
</protein>
<keyword evidence="1" id="KW-0472">Membrane</keyword>
<gene>
    <name evidence="2" type="ORF">OCBIM_22004056mg</name>
</gene>
<organism evidence="2">
    <name type="scientific">Octopus bimaculoides</name>
    <name type="common">California two-spotted octopus</name>
    <dbReference type="NCBI Taxonomy" id="37653"/>
    <lineage>
        <taxon>Eukaryota</taxon>
        <taxon>Metazoa</taxon>
        <taxon>Spiralia</taxon>
        <taxon>Lophotrochozoa</taxon>
        <taxon>Mollusca</taxon>
        <taxon>Cephalopoda</taxon>
        <taxon>Coleoidea</taxon>
        <taxon>Octopodiformes</taxon>
        <taxon>Octopoda</taxon>
        <taxon>Incirrata</taxon>
        <taxon>Octopodidae</taxon>
        <taxon>Octopus</taxon>
    </lineage>
</organism>